<evidence type="ECO:0000256" key="5">
    <source>
        <dbReference type="ARBA" id="ARBA00023136"/>
    </source>
</evidence>
<name>A0AAV3QK30_LITER</name>
<evidence type="ECO:0000259" key="7">
    <source>
        <dbReference type="Pfam" id="PF00892"/>
    </source>
</evidence>
<evidence type="ECO:0000256" key="4">
    <source>
        <dbReference type="ARBA" id="ARBA00022989"/>
    </source>
</evidence>
<dbReference type="InterPro" id="IPR000620">
    <property type="entry name" value="EamA_dom"/>
</dbReference>
<keyword evidence="3 6" id="KW-0812">Transmembrane</keyword>
<dbReference type="Pfam" id="PF00892">
    <property type="entry name" value="EamA"/>
    <property type="match status" value="1"/>
</dbReference>
<comment type="caution">
    <text evidence="8">The sequence shown here is derived from an EMBL/GenBank/DDBJ whole genome shotgun (WGS) entry which is preliminary data.</text>
</comment>
<dbReference type="GO" id="GO:0022857">
    <property type="term" value="F:transmembrane transporter activity"/>
    <property type="evidence" value="ECO:0007669"/>
    <property type="project" value="InterPro"/>
</dbReference>
<comment type="subcellular location">
    <subcellularLocation>
        <location evidence="1 6">Membrane</location>
        <topology evidence="1 6">Multi-pass membrane protein</topology>
    </subcellularLocation>
</comment>
<dbReference type="Proteomes" id="UP001454036">
    <property type="component" value="Unassembled WGS sequence"/>
</dbReference>
<evidence type="ECO:0000256" key="6">
    <source>
        <dbReference type="RuleBase" id="RU363077"/>
    </source>
</evidence>
<dbReference type="InterPro" id="IPR030184">
    <property type="entry name" value="WAT1-related"/>
</dbReference>
<protein>
    <recommendedName>
        <fullName evidence="6">WAT1-related protein</fullName>
    </recommendedName>
</protein>
<gene>
    <name evidence="8" type="ORF">LIER_39613</name>
</gene>
<feature type="transmembrane region" description="Helical" evidence="6">
    <location>
        <begin position="84"/>
        <end position="103"/>
    </location>
</feature>
<accession>A0AAV3QK30</accession>
<evidence type="ECO:0000256" key="1">
    <source>
        <dbReference type="ARBA" id="ARBA00004141"/>
    </source>
</evidence>
<proteinExistence type="inferred from homology"/>
<dbReference type="AlphaFoldDB" id="A0AAV3QK30"/>
<feature type="domain" description="EamA" evidence="7">
    <location>
        <begin position="20"/>
        <end position="127"/>
    </location>
</feature>
<reference evidence="8 9" key="1">
    <citation type="submission" date="2024-01" db="EMBL/GenBank/DDBJ databases">
        <title>The complete chloroplast genome sequence of Lithospermum erythrorhizon: insights into the phylogenetic relationship among Boraginaceae species and the maternal lineages of purple gromwells.</title>
        <authorList>
            <person name="Okada T."/>
            <person name="Watanabe K."/>
        </authorList>
    </citation>
    <scope>NUCLEOTIDE SEQUENCE [LARGE SCALE GENOMIC DNA]</scope>
</reference>
<evidence type="ECO:0000256" key="2">
    <source>
        <dbReference type="ARBA" id="ARBA00007635"/>
    </source>
</evidence>
<comment type="caution">
    <text evidence="6">Lacks conserved residue(s) required for the propagation of feature annotation.</text>
</comment>
<keyword evidence="5 6" id="KW-0472">Membrane</keyword>
<evidence type="ECO:0000256" key="3">
    <source>
        <dbReference type="ARBA" id="ARBA00022692"/>
    </source>
</evidence>
<dbReference type="GO" id="GO:0016020">
    <property type="term" value="C:membrane"/>
    <property type="evidence" value="ECO:0007669"/>
    <property type="project" value="UniProtKB-SubCell"/>
</dbReference>
<keyword evidence="4 6" id="KW-1133">Transmembrane helix</keyword>
<keyword evidence="9" id="KW-1185">Reference proteome</keyword>
<organism evidence="8 9">
    <name type="scientific">Lithospermum erythrorhizon</name>
    <name type="common">Purple gromwell</name>
    <name type="synonym">Lithospermum officinale var. erythrorhizon</name>
    <dbReference type="NCBI Taxonomy" id="34254"/>
    <lineage>
        <taxon>Eukaryota</taxon>
        <taxon>Viridiplantae</taxon>
        <taxon>Streptophyta</taxon>
        <taxon>Embryophyta</taxon>
        <taxon>Tracheophyta</taxon>
        <taxon>Spermatophyta</taxon>
        <taxon>Magnoliopsida</taxon>
        <taxon>eudicotyledons</taxon>
        <taxon>Gunneridae</taxon>
        <taxon>Pentapetalae</taxon>
        <taxon>asterids</taxon>
        <taxon>lamiids</taxon>
        <taxon>Boraginales</taxon>
        <taxon>Boraginaceae</taxon>
        <taxon>Boraginoideae</taxon>
        <taxon>Lithospermeae</taxon>
        <taxon>Lithospermum</taxon>
    </lineage>
</organism>
<comment type="similarity">
    <text evidence="2 6">Belongs to the drug/metabolite transporter (DMT) superfamily. Plant drug/metabolite exporter (P-DME) (TC 2.A.7.4) family.</text>
</comment>
<evidence type="ECO:0000313" key="8">
    <source>
        <dbReference type="EMBL" id="GAA0163528.1"/>
    </source>
</evidence>
<dbReference type="EMBL" id="BAABME010021531">
    <property type="protein sequence ID" value="GAA0163528.1"/>
    <property type="molecule type" value="Genomic_DNA"/>
</dbReference>
<feature type="transmembrane region" description="Helical" evidence="6">
    <location>
        <begin position="45"/>
        <end position="64"/>
    </location>
</feature>
<sequence>MGGGVIITRVLEDVLPCISILLVEACTIFLTIAASTAMARGMSPFVFVVYTNALASIILLPYSFISDRDKIQRPLFTSHLLWRVFLLGLIGVTIAQNLAFLGLFYSSPIVAISMANIVPALSFMLTAMLK</sequence>
<feature type="transmembrane region" description="Helical" evidence="6">
    <location>
        <begin position="14"/>
        <end position="39"/>
    </location>
</feature>
<evidence type="ECO:0000313" key="9">
    <source>
        <dbReference type="Proteomes" id="UP001454036"/>
    </source>
</evidence>
<dbReference type="PANTHER" id="PTHR31218">
    <property type="entry name" value="WAT1-RELATED PROTEIN"/>
    <property type="match status" value="1"/>
</dbReference>
<feature type="transmembrane region" description="Helical" evidence="6">
    <location>
        <begin position="109"/>
        <end position="129"/>
    </location>
</feature>